<comment type="caution">
    <text evidence="2">The sequence shown here is derived from an EMBL/GenBank/DDBJ whole genome shotgun (WGS) entry which is preliminary data.</text>
</comment>
<evidence type="ECO:0000313" key="3">
    <source>
        <dbReference type="Proteomes" id="UP000647587"/>
    </source>
</evidence>
<gene>
    <name evidence="2" type="ORF">GCM10008955_00770</name>
</gene>
<dbReference type="Proteomes" id="UP000647587">
    <property type="component" value="Unassembled WGS sequence"/>
</dbReference>
<reference evidence="3" key="1">
    <citation type="journal article" date="2019" name="Int. J. Syst. Evol. Microbiol.">
        <title>The Global Catalogue of Microorganisms (GCM) 10K type strain sequencing project: providing services to taxonomists for standard genome sequencing and annotation.</title>
        <authorList>
            <consortium name="The Broad Institute Genomics Platform"/>
            <consortium name="The Broad Institute Genome Sequencing Center for Infectious Disease"/>
            <person name="Wu L."/>
            <person name="Ma J."/>
        </authorList>
    </citation>
    <scope>NUCLEOTIDE SEQUENCE [LARGE SCALE GENOMIC DNA]</scope>
    <source>
        <strain evidence="3">JCM 30331</strain>
    </source>
</reference>
<name>A0ABQ2EHD4_9DEIO</name>
<sequence>MQTYGIFAVTPRTISVKDDKDNGWVADIKWAFTAGARPERKLTLDHVATLKGAAREGGSIKLEVTPRLDGDHLPPVLLGAHLRGNITIDAEGAVQCTTRVTFDELETAGLGVNAILGSSNCLECRVSDQPTLEESIGEELKAERQLQEDHAQLMTELGADPLTGQAHEGSGAEEPVVEEAGELTATMALDPKEPGEDLPFPIDDEGAAD</sequence>
<accession>A0ABQ2EHD4</accession>
<evidence type="ECO:0000313" key="2">
    <source>
        <dbReference type="EMBL" id="GGK11417.1"/>
    </source>
</evidence>
<proteinExistence type="predicted"/>
<feature type="region of interest" description="Disordered" evidence="1">
    <location>
        <begin position="157"/>
        <end position="209"/>
    </location>
</feature>
<keyword evidence="3" id="KW-1185">Reference proteome</keyword>
<evidence type="ECO:0000256" key="1">
    <source>
        <dbReference type="SAM" id="MobiDB-lite"/>
    </source>
</evidence>
<dbReference type="RefSeq" id="WP_189003479.1">
    <property type="nucleotide sequence ID" value="NZ_BMPP01000001.1"/>
</dbReference>
<organism evidence="2 3">
    <name type="scientific">Deinococcus malanensis</name>
    <dbReference type="NCBI Taxonomy" id="1706855"/>
    <lineage>
        <taxon>Bacteria</taxon>
        <taxon>Thermotogati</taxon>
        <taxon>Deinococcota</taxon>
        <taxon>Deinococci</taxon>
        <taxon>Deinococcales</taxon>
        <taxon>Deinococcaceae</taxon>
        <taxon>Deinococcus</taxon>
    </lineage>
</organism>
<protein>
    <submittedName>
        <fullName evidence="2">Uncharacterized protein</fullName>
    </submittedName>
</protein>
<dbReference type="EMBL" id="BMPP01000001">
    <property type="protein sequence ID" value="GGK11417.1"/>
    <property type="molecule type" value="Genomic_DNA"/>
</dbReference>